<sequence>MRACSAMSITLRPATPDDLPFRVALHNALIPEFPTTLAEVSRHDAGRRADFAFGRWIAEEGGRPLGQGLYTHQEWMYHPQKFFVDVKVRPEAQGRGVGQRLWAHLESEVRALGAQKLFASVREDHGRGVRFLQERGFGVEQREREAALTLAQAPLGGLDAALERVRAQGYTLSTFAGFADPDRERKLYAFDEAASRDVPRPNEEMYVFPTLERYWQHLNSNPDRDDSLWFVALKDGELVGLSQLNPVKARPEMLGTGFTAVARAHRRRGLALALKLTALSEARRRGYLQVRTSNDDTNAPMIAINTALGFQEEPAWLWMTRKELD</sequence>
<dbReference type="OrthoDB" id="4140682at2"/>
<dbReference type="KEGG" id="dez:DKM44_14775"/>
<dbReference type="PROSITE" id="PS51186">
    <property type="entry name" value="GNAT"/>
    <property type="match status" value="2"/>
</dbReference>
<dbReference type="AlphaFoldDB" id="A0A2Z3JH51"/>
<feature type="domain" description="N-acetyltransferase" evidence="3">
    <location>
        <begin position="9"/>
        <end position="156"/>
    </location>
</feature>
<accession>A0A2Z3JH51</accession>
<evidence type="ECO:0000259" key="3">
    <source>
        <dbReference type="PROSITE" id="PS51186"/>
    </source>
</evidence>
<keyword evidence="1 4" id="KW-0808">Transferase</keyword>
<dbReference type="GO" id="GO:0016747">
    <property type="term" value="F:acyltransferase activity, transferring groups other than amino-acyl groups"/>
    <property type="evidence" value="ECO:0007669"/>
    <property type="project" value="InterPro"/>
</dbReference>
<evidence type="ECO:0000256" key="2">
    <source>
        <dbReference type="ARBA" id="ARBA00023315"/>
    </source>
</evidence>
<name>A0A2Z3JH51_9DEIO</name>
<proteinExistence type="predicted"/>
<dbReference type="CDD" id="cd04301">
    <property type="entry name" value="NAT_SF"/>
    <property type="match status" value="1"/>
</dbReference>
<dbReference type="Gene3D" id="3.40.630.30">
    <property type="match status" value="1"/>
</dbReference>
<dbReference type="Pfam" id="PF00583">
    <property type="entry name" value="Acetyltransf_1"/>
    <property type="match status" value="2"/>
</dbReference>
<feature type="domain" description="N-acetyltransferase" evidence="3">
    <location>
        <begin position="185"/>
        <end position="325"/>
    </location>
</feature>
<dbReference type="SUPFAM" id="SSF55729">
    <property type="entry name" value="Acyl-CoA N-acyltransferases (Nat)"/>
    <property type="match status" value="2"/>
</dbReference>
<dbReference type="Proteomes" id="UP000245368">
    <property type="component" value="Chromosome"/>
</dbReference>
<dbReference type="PANTHER" id="PTHR43877:SF6">
    <property type="entry name" value="GCN5-RELATED N-ACETYLTRANSFERASE"/>
    <property type="match status" value="1"/>
</dbReference>
<gene>
    <name evidence="4" type="ORF">DKM44_14775</name>
</gene>
<reference evidence="4 5" key="1">
    <citation type="submission" date="2018-05" db="EMBL/GenBank/DDBJ databases">
        <title>Complete Genome Sequence of Deinococcus sp. strain 17bor-2.</title>
        <authorList>
            <person name="Srinivasan S."/>
        </authorList>
    </citation>
    <scope>NUCLEOTIDE SEQUENCE [LARGE SCALE GENOMIC DNA]</scope>
    <source>
        <strain evidence="4 5">17bor-2</strain>
    </source>
</reference>
<evidence type="ECO:0000256" key="1">
    <source>
        <dbReference type="ARBA" id="ARBA00022679"/>
    </source>
</evidence>
<keyword evidence="2" id="KW-0012">Acyltransferase</keyword>
<organism evidence="4 5">
    <name type="scientific">Deinococcus irradiatisoli</name>
    <dbReference type="NCBI Taxonomy" id="2202254"/>
    <lineage>
        <taxon>Bacteria</taxon>
        <taxon>Thermotogati</taxon>
        <taxon>Deinococcota</taxon>
        <taxon>Deinococci</taxon>
        <taxon>Deinococcales</taxon>
        <taxon>Deinococcaceae</taxon>
        <taxon>Deinococcus</taxon>
    </lineage>
</organism>
<evidence type="ECO:0000313" key="5">
    <source>
        <dbReference type="Proteomes" id="UP000245368"/>
    </source>
</evidence>
<evidence type="ECO:0000313" key="4">
    <source>
        <dbReference type="EMBL" id="AWN24335.1"/>
    </source>
</evidence>
<dbReference type="PANTHER" id="PTHR43877">
    <property type="entry name" value="AMINOALKYLPHOSPHONATE N-ACETYLTRANSFERASE-RELATED-RELATED"/>
    <property type="match status" value="1"/>
</dbReference>
<protein>
    <submittedName>
        <fullName evidence="4">N-acetyltransferase</fullName>
    </submittedName>
</protein>
<dbReference type="EMBL" id="CP029494">
    <property type="protein sequence ID" value="AWN24335.1"/>
    <property type="molecule type" value="Genomic_DNA"/>
</dbReference>
<keyword evidence="5" id="KW-1185">Reference proteome</keyword>
<dbReference type="InterPro" id="IPR050832">
    <property type="entry name" value="Bact_Acetyltransf"/>
</dbReference>
<dbReference type="InterPro" id="IPR016181">
    <property type="entry name" value="Acyl_CoA_acyltransferase"/>
</dbReference>
<dbReference type="InterPro" id="IPR000182">
    <property type="entry name" value="GNAT_dom"/>
</dbReference>